<proteinExistence type="predicted"/>
<evidence type="ECO:0000313" key="1">
    <source>
        <dbReference type="EMBL" id="MBV7276455.1"/>
    </source>
</evidence>
<dbReference type="EMBL" id="JAEEGC010000178">
    <property type="protein sequence ID" value="MBV7276455.1"/>
    <property type="molecule type" value="Genomic_DNA"/>
</dbReference>
<accession>A0A949WTL1</accession>
<name>A0A949WTL1_9CLOT</name>
<reference evidence="1" key="1">
    <citation type="submission" date="2020-12" db="EMBL/GenBank/DDBJ databases">
        <title>Clostridium thailandense sp. nov., a novel acetogenic bacterium isolated from peat land soil in Thailand.</title>
        <authorList>
            <person name="Chaikitkaew S."/>
            <person name="Birkeland N.K."/>
        </authorList>
    </citation>
    <scope>NUCLEOTIDE SEQUENCE</scope>
    <source>
        <strain evidence="1">PL3</strain>
    </source>
</reference>
<organism evidence="1 2">
    <name type="scientific">Clostridium thailandense</name>
    <dbReference type="NCBI Taxonomy" id="2794346"/>
    <lineage>
        <taxon>Bacteria</taxon>
        <taxon>Bacillati</taxon>
        <taxon>Bacillota</taxon>
        <taxon>Clostridia</taxon>
        <taxon>Eubacteriales</taxon>
        <taxon>Clostridiaceae</taxon>
        <taxon>Clostridium</taxon>
    </lineage>
</organism>
<keyword evidence="2" id="KW-1185">Reference proteome</keyword>
<sequence length="491" mass="57332">MDINKFVENMNIKSRRQVFTKKLKVFIDNKNTEIQTIKLQIIKELGILEYDEKIVMKALNIKNLNRKTIEDQVVFTGERIYTLLSELKTAITKLQGYENLQKNIIDGYISPKYGVNAIGLIGVAEPALARLTYSEIGSLLGFTHIKTFDTFKKLCAFINKYKEIIIKIEEESSFIVVGMTLFCTLERVELWDIAGRFEREYTDIHINDIPFEPLEIMREGFKKLKEGRMKITVENFELFDKIYKEMSPKIEPTKCAKAEGLLEEEWFAFFPLDGVSEEALNDPFYEYNRENLIKEHEDVKKSKEDWFNDLYNQYTFLKEKMEKGNTISAKEETTSKIKIEKTKPFEIYESGKEANIAKMRSRGWSEELIERNLLRIKKIEDDINNSYYNSYYTICEEQYYDTIFDFVASGKGQLKVLRMIFDSKNEDGDMIYDLYVHIKDIRHILKVVAPKGTAHRTLVVTLPDNTIQTYTASNKKSNIKQMAVGVLNTLC</sequence>
<dbReference type="AlphaFoldDB" id="A0A949WTL1"/>
<evidence type="ECO:0000313" key="2">
    <source>
        <dbReference type="Proteomes" id="UP000694308"/>
    </source>
</evidence>
<comment type="caution">
    <text evidence="1">The sequence shown here is derived from an EMBL/GenBank/DDBJ whole genome shotgun (WGS) entry which is preliminary data.</text>
</comment>
<protein>
    <submittedName>
        <fullName evidence="1">Uncharacterized protein</fullName>
    </submittedName>
</protein>
<dbReference type="Proteomes" id="UP000694308">
    <property type="component" value="Unassembled WGS sequence"/>
</dbReference>
<gene>
    <name evidence="1" type="ORF">I6U48_26600</name>
</gene>
<dbReference type="RefSeq" id="WP_218323535.1">
    <property type="nucleotide sequence ID" value="NZ_JAEEGC010000178.1"/>
</dbReference>